<keyword evidence="7" id="KW-0723">Serine/threonine-protein kinase</keyword>
<dbReference type="InterPro" id="IPR011009">
    <property type="entry name" value="Kinase-like_dom_sf"/>
</dbReference>
<dbReference type="InterPro" id="IPR015943">
    <property type="entry name" value="WD40/YVTN_repeat-like_dom_sf"/>
</dbReference>
<dbReference type="Gene3D" id="2.40.10.480">
    <property type="match status" value="1"/>
</dbReference>
<name>D9WB51_9ACTN</name>
<dbReference type="CDD" id="cd14014">
    <property type="entry name" value="STKc_PknB_like"/>
    <property type="match status" value="1"/>
</dbReference>
<keyword evidence="4 5" id="KW-0067">ATP-binding</keyword>
<dbReference type="Pfam" id="PF13360">
    <property type="entry name" value="PQQ_2"/>
    <property type="match status" value="1"/>
</dbReference>
<dbReference type="PROSITE" id="PS00107">
    <property type="entry name" value="PROTEIN_KINASE_ATP"/>
    <property type="match status" value="1"/>
</dbReference>
<dbReference type="PROSITE" id="PS50011">
    <property type="entry name" value="PROTEIN_KINASE_DOM"/>
    <property type="match status" value="1"/>
</dbReference>
<reference evidence="7 8" key="1">
    <citation type="submission" date="2009-02" db="EMBL/GenBank/DDBJ databases">
        <title>Annotation of Streptomyces hygroscopicus strain ATCC 53653.</title>
        <authorList>
            <consortium name="The Broad Institute Genome Sequencing Platform"/>
            <consortium name="Broad Institute Microbial Sequencing Center"/>
            <person name="Fischbach M."/>
            <person name="Godfrey P."/>
            <person name="Ward D."/>
            <person name="Young S."/>
            <person name="Zeng Q."/>
            <person name="Koehrsen M."/>
            <person name="Alvarado L."/>
            <person name="Berlin A.M."/>
            <person name="Bochicchio J."/>
            <person name="Borenstein D."/>
            <person name="Chapman S.B."/>
            <person name="Chen Z."/>
            <person name="Engels R."/>
            <person name="Freedman E."/>
            <person name="Gellesch M."/>
            <person name="Goldberg J."/>
            <person name="Griggs A."/>
            <person name="Gujja S."/>
            <person name="Heilman E.R."/>
            <person name="Heiman D.I."/>
            <person name="Hepburn T.A."/>
            <person name="Howarth C."/>
            <person name="Jen D."/>
            <person name="Larson L."/>
            <person name="Lewis B."/>
            <person name="Mehta T."/>
            <person name="Park D."/>
            <person name="Pearson M."/>
            <person name="Richards J."/>
            <person name="Roberts A."/>
            <person name="Saif S."/>
            <person name="Shea T.D."/>
            <person name="Shenoy N."/>
            <person name="Sisk P."/>
            <person name="Stolte C."/>
            <person name="Sykes S.N."/>
            <person name="Thomson T."/>
            <person name="Walk T."/>
            <person name="White J."/>
            <person name="Yandava C."/>
            <person name="Straight P."/>
            <person name="Clardy J."/>
            <person name="Hung D."/>
            <person name="Kolter R."/>
            <person name="Mekalanos J."/>
            <person name="Walker S."/>
            <person name="Walsh C.T."/>
            <person name="Wieland-Brown L.C."/>
            <person name="Haas B."/>
            <person name="Nusbaum C."/>
            <person name="Birren B."/>
        </authorList>
    </citation>
    <scope>NUCLEOTIDE SEQUENCE [LARGE SCALE GENOMIC DNA]</scope>
    <source>
        <strain evidence="7 8">ATCC 53653</strain>
    </source>
</reference>
<dbReference type="STRING" id="457427.SSOG_02542"/>
<dbReference type="AlphaFoldDB" id="D9WB51"/>
<feature type="domain" description="Protein kinase" evidence="6">
    <location>
        <begin position="15"/>
        <end position="274"/>
    </location>
</feature>
<dbReference type="PROSITE" id="PS00108">
    <property type="entry name" value="PROTEIN_KINASE_ST"/>
    <property type="match status" value="1"/>
</dbReference>
<dbReference type="InterPro" id="IPR011047">
    <property type="entry name" value="Quinoprotein_ADH-like_sf"/>
</dbReference>
<dbReference type="Gene3D" id="3.30.200.20">
    <property type="entry name" value="Phosphorylase Kinase, domain 1"/>
    <property type="match status" value="1"/>
</dbReference>
<keyword evidence="1" id="KW-0808">Transferase</keyword>
<evidence type="ECO:0000313" key="8">
    <source>
        <dbReference type="Proteomes" id="UP000003963"/>
    </source>
</evidence>
<keyword evidence="8" id="KW-1185">Reference proteome</keyword>
<dbReference type="Pfam" id="PF00069">
    <property type="entry name" value="Pkinase"/>
    <property type="match status" value="1"/>
</dbReference>
<dbReference type="InterPro" id="IPR008271">
    <property type="entry name" value="Ser/Thr_kinase_AS"/>
</dbReference>
<evidence type="ECO:0000256" key="4">
    <source>
        <dbReference type="ARBA" id="ARBA00022840"/>
    </source>
</evidence>
<dbReference type="Gene3D" id="2.130.10.10">
    <property type="entry name" value="YVTN repeat-like/Quinoprotein amine dehydrogenase"/>
    <property type="match status" value="1"/>
</dbReference>
<evidence type="ECO:0000256" key="2">
    <source>
        <dbReference type="ARBA" id="ARBA00022741"/>
    </source>
</evidence>
<dbReference type="Proteomes" id="UP000003963">
    <property type="component" value="Unassembled WGS sequence"/>
</dbReference>
<evidence type="ECO:0000256" key="1">
    <source>
        <dbReference type="ARBA" id="ARBA00022679"/>
    </source>
</evidence>
<organism evidence="7 8">
    <name type="scientific">Streptomyces himastatinicus ATCC 53653</name>
    <dbReference type="NCBI Taxonomy" id="457427"/>
    <lineage>
        <taxon>Bacteria</taxon>
        <taxon>Bacillati</taxon>
        <taxon>Actinomycetota</taxon>
        <taxon>Actinomycetes</taxon>
        <taxon>Kitasatosporales</taxon>
        <taxon>Streptomycetaceae</taxon>
        <taxon>Streptomyces</taxon>
        <taxon>Streptomyces violaceusniger group</taxon>
    </lineage>
</organism>
<dbReference type="GO" id="GO:0004674">
    <property type="term" value="F:protein serine/threonine kinase activity"/>
    <property type="evidence" value="ECO:0007669"/>
    <property type="project" value="UniProtKB-KW"/>
</dbReference>
<dbReference type="InterPro" id="IPR018391">
    <property type="entry name" value="PQQ_b-propeller_rpt"/>
</dbReference>
<dbReference type="SMART" id="SM00564">
    <property type="entry name" value="PQQ"/>
    <property type="match status" value="6"/>
</dbReference>
<evidence type="ECO:0000259" key="6">
    <source>
        <dbReference type="PROSITE" id="PS50011"/>
    </source>
</evidence>
<evidence type="ECO:0000256" key="3">
    <source>
        <dbReference type="ARBA" id="ARBA00022777"/>
    </source>
</evidence>
<dbReference type="PANTHER" id="PTHR43289">
    <property type="entry name" value="MITOGEN-ACTIVATED PROTEIN KINASE KINASE KINASE 20-RELATED"/>
    <property type="match status" value="1"/>
</dbReference>
<dbReference type="EMBL" id="GG657754">
    <property type="protein sequence ID" value="EFL22828.1"/>
    <property type="molecule type" value="Genomic_DNA"/>
</dbReference>
<sequence>MNPLGTGDPLRLGPYRLTGVLGAGGMGQVYLGRNAAGRTAAVKVLRPELAHDPEMARRFLREAYAAQAVRSGGVARVLAAQTEGGRPWIATEFLVGPTLDQAVERYGALGEPAVRALGAALVTTLREIHGAGLVHRDLKPSNIVLTSRGPRIIDFGIARPEHGLTLTTTGQTLATPGYAAPEQVLGRRTGPAGDVFSLGVVLAYAAGGRPVYEGGHVAAVQYQVVHGEPELGAVPEGLRALVAPCLAKEATDRPVLDALAGQLAPPRGAGRIWRTGPLAEDIARREADSRRMATMPGDEESRPTRRRLLTTLAAGGAVLAAGGGAGAWWLLGDDETAADGAQPWDAKPLAKYDEGAAPSPLWGPVDLGSLKLADRAVPDPLPVRDLVVVAVTDGRLRAYGVTDGKPRWTTSTTGLRGRLLALRDEGVLATDAKGVVRMLSAKDGTQLWKAEGADAAALLAVDDSAVYVVTRAGRVRAVDLESHRSLWTSPRPVRTSGNSPAAAAVADGRLVVHGTSGEVVALDTTNGKTVWGLDKRGSTPLPPVIVGGTVYLGGRSLAAVTLSDGKEKWARAAVGESGCSAPAVRKGVVYAVDGTDLSARKADGGSDMWTLPFASQDHSLDAPVVVGNSVWAVADTEGTRGVQVVDVRQGKEAWPYTAGTGGNWQLAAAGNRVFLLHNRTLTAMPVF</sequence>
<dbReference type="OrthoDB" id="9762169at2"/>
<keyword evidence="2 5" id="KW-0547">Nucleotide-binding</keyword>
<evidence type="ECO:0000256" key="5">
    <source>
        <dbReference type="PROSITE-ProRule" id="PRU10141"/>
    </source>
</evidence>
<dbReference type="PANTHER" id="PTHR43289:SF34">
    <property type="entry name" value="SERINE_THREONINE-PROTEIN KINASE YBDM-RELATED"/>
    <property type="match status" value="1"/>
</dbReference>
<dbReference type="RefSeq" id="WP_009714648.1">
    <property type="nucleotide sequence ID" value="NZ_GG657754.1"/>
</dbReference>
<keyword evidence="3 7" id="KW-0418">Kinase</keyword>
<dbReference type="HOGENOM" id="CLU_000288_135_1_11"/>
<dbReference type="Gene3D" id="1.10.510.10">
    <property type="entry name" value="Transferase(Phosphotransferase) domain 1"/>
    <property type="match status" value="1"/>
</dbReference>
<dbReference type="SUPFAM" id="SSF50998">
    <property type="entry name" value="Quinoprotein alcohol dehydrogenase-like"/>
    <property type="match status" value="2"/>
</dbReference>
<dbReference type="InterPro" id="IPR000719">
    <property type="entry name" value="Prot_kinase_dom"/>
</dbReference>
<feature type="binding site" evidence="5">
    <location>
        <position position="43"/>
    </location>
    <ligand>
        <name>ATP</name>
        <dbReference type="ChEBI" id="CHEBI:30616"/>
    </ligand>
</feature>
<evidence type="ECO:0000313" key="7">
    <source>
        <dbReference type="EMBL" id="EFL22828.1"/>
    </source>
</evidence>
<dbReference type="SUPFAM" id="SSF56112">
    <property type="entry name" value="Protein kinase-like (PK-like)"/>
    <property type="match status" value="1"/>
</dbReference>
<dbReference type="InterPro" id="IPR002372">
    <property type="entry name" value="PQQ_rpt_dom"/>
</dbReference>
<gene>
    <name evidence="7" type="ORF">SSOG_02542</name>
</gene>
<dbReference type="SMART" id="SM00220">
    <property type="entry name" value="S_TKc"/>
    <property type="match status" value="1"/>
</dbReference>
<protein>
    <submittedName>
        <fullName evidence="7">Putative serine/threonine protein kinase</fullName>
    </submittedName>
</protein>
<accession>D9WB51</accession>
<proteinExistence type="predicted"/>
<dbReference type="InterPro" id="IPR017441">
    <property type="entry name" value="Protein_kinase_ATP_BS"/>
</dbReference>
<dbReference type="GO" id="GO:0005524">
    <property type="term" value="F:ATP binding"/>
    <property type="evidence" value="ECO:0007669"/>
    <property type="project" value="UniProtKB-UniRule"/>
</dbReference>